<keyword evidence="1" id="KW-0732">Signal</keyword>
<dbReference type="Gramene" id="ONI00259">
    <property type="protein sequence ID" value="ONI00259"/>
    <property type="gene ID" value="PRUPE_6G079000"/>
</dbReference>
<dbReference type="PANTHER" id="PTHR33544">
    <property type="entry name" value="DUF4005 DOMAIN-CONTAINING PROTEIN-RELATED"/>
    <property type="match status" value="1"/>
</dbReference>
<dbReference type="InterPro" id="IPR040344">
    <property type="entry name" value="At3g17950-like"/>
</dbReference>
<dbReference type="EMBL" id="CM007656">
    <property type="protein sequence ID" value="ONI00259.1"/>
    <property type="molecule type" value="Genomic_DNA"/>
</dbReference>
<dbReference type="AlphaFoldDB" id="A0A251NLN8"/>
<organism evidence="2 3">
    <name type="scientific">Prunus persica</name>
    <name type="common">Peach</name>
    <name type="synonym">Amygdalus persica</name>
    <dbReference type="NCBI Taxonomy" id="3760"/>
    <lineage>
        <taxon>Eukaryota</taxon>
        <taxon>Viridiplantae</taxon>
        <taxon>Streptophyta</taxon>
        <taxon>Embryophyta</taxon>
        <taxon>Tracheophyta</taxon>
        <taxon>Spermatophyta</taxon>
        <taxon>Magnoliopsida</taxon>
        <taxon>eudicotyledons</taxon>
        <taxon>Gunneridae</taxon>
        <taxon>Pentapetalae</taxon>
        <taxon>rosids</taxon>
        <taxon>fabids</taxon>
        <taxon>Rosales</taxon>
        <taxon>Rosaceae</taxon>
        <taxon>Amygdaloideae</taxon>
        <taxon>Amygdaleae</taxon>
        <taxon>Prunus</taxon>
    </lineage>
</organism>
<name>A0A251NLN8_PRUPE</name>
<dbReference type="Proteomes" id="UP000006882">
    <property type="component" value="Chromosome G6"/>
</dbReference>
<feature type="chain" id="PRO_5012174085" evidence="1">
    <location>
        <begin position="21"/>
        <end position="255"/>
    </location>
</feature>
<dbReference type="PANTHER" id="PTHR33544:SF5">
    <property type="entry name" value="DUF4005 DOMAIN-CONTAINING PROTEIN"/>
    <property type="match status" value="1"/>
</dbReference>
<evidence type="ECO:0000313" key="3">
    <source>
        <dbReference type="Proteomes" id="UP000006882"/>
    </source>
</evidence>
<keyword evidence="3" id="KW-1185">Reference proteome</keyword>
<sequence>MGYCFVFYLILLGFCPSGFNTSSDSFVFLTKFLWPVDMFIICYNVSSSEEGWPLGLQPMHVRVGLAQNNEFSGSVSFNTLLTGSPTSSTDSSSDLDTESTGSFFHDRSITLGSLIGINNILELSRRSLRGRKTDQVCKDRKSNNSTKFRLCFFSLCSRDSTDGENVNKNNHPPSLGHFLAVERRAANENYRENPPIYGPDDEVALADHQPATQPNSLFVDGQVAPPQSSPWLGSDHVDQRKPVLFSCMCGGQLSQ</sequence>
<feature type="signal peptide" evidence="1">
    <location>
        <begin position="1"/>
        <end position="20"/>
    </location>
</feature>
<dbReference type="STRING" id="3760.A0A251NLN8"/>
<evidence type="ECO:0000256" key="1">
    <source>
        <dbReference type="SAM" id="SignalP"/>
    </source>
</evidence>
<gene>
    <name evidence="2" type="ORF">PRUPE_6G079000</name>
</gene>
<reference evidence="2 3" key="1">
    <citation type="journal article" date="2013" name="Nat. Genet.">
        <title>The high-quality draft genome of peach (Prunus persica) identifies unique patterns of genetic diversity, domestication and genome evolution.</title>
        <authorList>
            <consortium name="International Peach Genome Initiative"/>
            <person name="Verde I."/>
            <person name="Abbott A.G."/>
            <person name="Scalabrin S."/>
            <person name="Jung S."/>
            <person name="Shu S."/>
            <person name="Marroni F."/>
            <person name="Zhebentyayeva T."/>
            <person name="Dettori M.T."/>
            <person name="Grimwood J."/>
            <person name="Cattonaro F."/>
            <person name="Zuccolo A."/>
            <person name="Rossini L."/>
            <person name="Jenkins J."/>
            <person name="Vendramin E."/>
            <person name="Meisel L.A."/>
            <person name="Decroocq V."/>
            <person name="Sosinski B."/>
            <person name="Prochnik S."/>
            <person name="Mitros T."/>
            <person name="Policriti A."/>
            <person name="Cipriani G."/>
            <person name="Dondini L."/>
            <person name="Ficklin S."/>
            <person name="Goodstein D.M."/>
            <person name="Xuan P."/>
            <person name="Del Fabbro C."/>
            <person name="Aramini V."/>
            <person name="Copetti D."/>
            <person name="Gonzalez S."/>
            <person name="Horner D.S."/>
            <person name="Falchi R."/>
            <person name="Lucas S."/>
            <person name="Mica E."/>
            <person name="Maldonado J."/>
            <person name="Lazzari B."/>
            <person name="Bielenberg D."/>
            <person name="Pirona R."/>
            <person name="Miculan M."/>
            <person name="Barakat A."/>
            <person name="Testolin R."/>
            <person name="Stella A."/>
            <person name="Tartarini S."/>
            <person name="Tonutti P."/>
            <person name="Arus P."/>
            <person name="Orellana A."/>
            <person name="Wells C."/>
            <person name="Main D."/>
            <person name="Vizzotto G."/>
            <person name="Silva H."/>
            <person name="Salamini F."/>
            <person name="Schmutz J."/>
            <person name="Morgante M."/>
            <person name="Rokhsar D.S."/>
        </authorList>
    </citation>
    <scope>NUCLEOTIDE SEQUENCE [LARGE SCALE GENOMIC DNA]</scope>
    <source>
        <strain evidence="3">cv. Nemared</strain>
    </source>
</reference>
<protein>
    <submittedName>
        <fullName evidence="2">Uncharacterized protein</fullName>
    </submittedName>
</protein>
<accession>A0A251NLN8</accession>
<proteinExistence type="predicted"/>
<evidence type="ECO:0000313" key="2">
    <source>
        <dbReference type="EMBL" id="ONI00259.1"/>
    </source>
</evidence>